<name>A0A5J5GA71_9BACL</name>
<evidence type="ECO:0000256" key="7">
    <source>
        <dbReference type="SAM" id="Phobius"/>
    </source>
</evidence>
<dbReference type="InterPro" id="IPR005829">
    <property type="entry name" value="Sugar_transporter_CS"/>
</dbReference>
<dbReference type="InterPro" id="IPR020846">
    <property type="entry name" value="MFS_dom"/>
</dbReference>
<keyword evidence="2" id="KW-0813">Transport</keyword>
<feature type="transmembrane region" description="Helical" evidence="7">
    <location>
        <begin position="194"/>
        <end position="214"/>
    </location>
</feature>
<keyword evidence="10" id="KW-1185">Reference proteome</keyword>
<evidence type="ECO:0000313" key="10">
    <source>
        <dbReference type="Proteomes" id="UP000367750"/>
    </source>
</evidence>
<organism evidence="9 10">
    <name type="scientific">Paenibacillus spiritus</name>
    <dbReference type="NCBI Taxonomy" id="2496557"/>
    <lineage>
        <taxon>Bacteria</taxon>
        <taxon>Bacillati</taxon>
        <taxon>Bacillota</taxon>
        <taxon>Bacilli</taxon>
        <taxon>Bacillales</taxon>
        <taxon>Paenibacillaceae</taxon>
        <taxon>Paenibacillus</taxon>
    </lineage>
</organism>
<dbReference type="PANTHER" id="PTHR42718">
    <property type="entry name" value="MAJOR FACILITATOR SUPERFAMILY MULTIDRUG TRANSPORTER MFSC"/>
    <property type="match status" value="1"/>
</dbReference>
<keyword evidence="3" id="KW-1003">Cell membrane</keyword>
<comment type="caution">
    <text evidence="9">The sequence shown here is derived from an EMBL/GenBank/DDBJ whole genome shotgun (WGS) entry which is preliminary data.</text>
</comment>
<keyword evidence="5 7" id="KW-1133">Transmembrane helix</keyword>
<dbReference type="GO" id="GO:0005886">
    <property type="term" value="C:plasma membrane"/>
    <property type="evidence" value="ECO:0007669"/>
    <property type="project" value="UniProtKB-SubCell"/>
</dbReference>
<dbReference type="OrthoDB" id="2321349at2"/>
<dbReference type="RefSeq" id="WP_150458164.1">
    <property type="nucleotide sequence ID" value="NZ_VYKK01000013.1"/>
</dbReference>
<dbReference type="CDD" id="cd17321">
    <property type="entry name" value="MFS_MMR_MDR_like"/>
    <property type="match status" value="1"/>
</dbReference>
<feature type="domain" description="Major facilitator superfamily (MFS) profile" evidence="8">
    <location>
        <begin position="8"/>
        <end position="474"/>
    </location>
</feature>
<feature type="transmembrane region" description="Helical" evidence="7">
    <location>
        <begin position="226"/>
        <end position="245"/>
    </location>
</feature>
<keyword evidence="4 7" id="KW-0812">Transmembrane</keyword>
<feature type="transmembrane region" description="Helical" evidence="7">
    <location>
        <begin position="131"/>
        <end position="150"/>
    </location>
</feature>
<sequence length="493" mass="51084">MNRKSALSFTAIVLGFFMALLDGTIVNIALPEMTRYFDGGVDRISWVVNAYNLAFAVFILSASRLADQFGRKKVFLLGTAVFGLASLLSGLAPNLEFLIGARFVQGLAGAIIVPVSIPLVTQAFPKEKHGLIIGLWGALSGLAAASGPALGGVITDKLNWEWIFYVNVPLAALSLVLTWIFIGESKDPTAGTALDWPGMLAISGAMFSMTYGLIRVSDEGWHSRSVLLLLLGAALLLAVFTVSQLRGKAPMLSMSLFRSGPFSASSLALLIVGAGLTNVAILTSFFLTRVMGVSELRAGLILSVMALGTIVTSALSSPVAVRWGSHLPATAGIALLMLMTWSLSGLGADASTGDVALRLFAAGLGIGMTMAPVMTSAVNHVPEAKIGMASGIVNMAKAIGSVLGVAIIVTMLQQNLTDRLSDVQAKNGKAAGTGMAAAAAKTATYDAYSDTFAAAAWLLLPGIPAALLCDRSPRRKQASATGRAAAEGSPPAE</sequence>
<feature type="transmembrane region" description="Helical" evidence="7">
    <location>
        <begin position="45"/>
        <end position="62"/>
    </location>
</feature>
<feature type="transmembrane region" description="Helical" evidence="7">
    <location>
        <begin position="327"/>
        <end position="347"/>
    </location>
</feature>
<proteinExistence type="predicted"/>
<dbReference type="EMBL" id="VYKK01000013">
    <property type="protein sequence ID" value="KAA9004702.1"/>
    <property type="molecule type" value="Genomic_DNA"/>
</dbReference>
<dbReference type="InterPro" id="IPR011701">
    <property type="entry name" value="MFS"/>
</dbReference>
<evidence type="ECO:0000256" key="6">
    <source>
        <dbReference type="ARBA" id="ARBA00023136"/>
    </source>
</evidence>
<evidence type="ECO:0000256" key="5">
    <source>
        <dbReference type="ARBA" id="ARBA00022989"/>
    </source>
</evidence>
<comment type="subcellular location">
    <subcellularLocation>
        <location evidence="1">Cell membrane</location>
        <topology evidence="1">Multi-pass membrane protein</topology>
    </subcellularLocation>
</comment>
<dbReference type="Pfam" id="PF07690">
    <property type="entry name" value="MFS_1"/>
    <property type="match status" value="1"/>
</dbReference>
<dbReference type="Gene3D" id="1.20.1720.10">
    <property type="entry name" value="Multidrug resistance protein D"/>
    <property type="match status" value="1"/>
</dbReference>
<evidence type="ECO:0000313" key="9">
    <source>
        <dbReference type="EMBL" id="KAA9004702.1"/>
    </source>
</evidence>
<dbReference type="Proteomes" id="UP000367750">
    <property type="component" value="Unassembled WGS sequence"/>
</dbReference>
<feature type="transmembrane region" description="Helical" evidence="7">
    <location>
        <begin position="298"/>
        <end position="315"/>
    </location>
</feature>
<feature type="transmembrane region" description="Helical" evidence="7">
    <location>
        <begin position="74"/>
        <end position="93"/>
    </location>
</feature>
<accession>A0A5J5GA71</accession>
<dbReference type="NCBIfam" id="TIGR00711">
    <property type="entry name" value="efflux_EmrB"/>
    <property type="match status" value="1"/>
</dbReference>
<dbReference type="PROSITE" id="PS50850">
    <property type="entry name" value="MFS"/>
    <property type="match status" value="1"/>
</dbReference>
<evidence type="ECO:0000256" key="2">
    <source>
        <dbReference type="ARBA" id="ARBA00022448"/>
    </source>
</evidence>
<gene>
    <name evidence="9" type="ORF">F4V43_10285</name>
</gene>
<dbReference type="InterPro" id="IPR036259">
    <property type="entry name" value="MFS_trans_sf"/>
</dbReference>
<dbReference type="InterPro" id="IPR004638">
    <property type="entry name" value="EmrB-like"/>
</dbReference>
<feature type="transmembrane region" description="Helical" evidence="7">
    <location>
        <begin position="162"/>
        <end position="182"/>
    </location>
</feature>
<reference evidence="9 10" key="1">
    <citation type="submission" date="2019-09" db="EMBL/GenBank/DDBJ databases">
        <title>Bacillus ochoae sp. nov., Paenibacillus whitsoniae sp. nov., Paenibacillus spiritus sp. nov. Isolated from the Mars Exploration Rover during spacecraft assembly.</title>
        <authorList>
            <person name="Seuylemezian A."/>
            <person name="Vaishampayan P."/>
        </authorList>
    </citation>
    <scope>NUCLEOTIDE SEQUENCE [LARGE SCALE GENOMIC DNA]</scope>
    <source>
        <strain evidence="9 10">MER_111</strain>
    </source>
</reference>
<feature type="transmembrane region" description="Helical" evidence="7">
    <location>
        <begin position="266"/>
        <end position="286"/>
    </location>
</feature>
<evidence type="ECO:0000256" key="4">
    <source>
        <dbReference type="ARBA" id="ARBA00022692"/>
    </source>
</evidence>
<dbReference type="GO" id="GO:0022857">
    <property type="term" value="F:transmembrane transporter activity"/>
    <property type="evidence" value="ECO:0007669"/>
    <property type="project" value="InterPro"/>
</dbReference>
<dbReference type="SUPFAM" id="SSF103473">
    <property type="entry name" value="MFS general substrate transporter"/>
    <property type="match status" value="1"/>
</dbReference>
<evidence type="ECO:0000256" key="1">
    <source>
        <dbReference type="ARBA" id="ARBA00004651"/>
    </source>
</evidence>
<dbReference type="PANTHER" id="PTHR42718:SF46">
    <property type="entry name" value="BLR6921 PROTEIN"/>
    <property type="match status" value="1"/>
</dbReference>
<protein>
    <submittedName>
        <fullName evidence="9">MFS transporter</fullName>
    </submittedName>
</protein>
<evidence type="ECO:0000256" key="3">
    <source>
        <dbReference type="ARBA" id="ARBA00022475"/>
    </source>
</evidence>
<feature type="transmembrane region" description="Helical" evidence="7">
    <location>
        <begin position="359"/>
        <end position="379"/>
    </location>
</feature>
<evidence type="ECO:0000259" key="8">
    <source>
        <dbReference type="PROSITE" id="PS50850"/>
    </source>
</evidence>
<dbReference type="AlphaFoldDB" id="A0A5J5GA71"/>
<feature type="transmembrane region" description="Helical" evidence="7">
    <location>
        <begin position="391"/>
        <end position="412"/>
    </location>
</feature>
<dbReference type="Gene3D" id="1.20.1250.20">
    <property type="entry name" value="MFS general substrate transporter like domains"/>
    <property type="match status" value="1"/>
</dbReference>
<keyword evidence="6 7" id="KW-0472">Membrane</keyword>
<dbReference type="PROSITE" id="PS00216">
    <property type="entry name" value="SUGAR_TRANSPORT_1"/>
    <property type="match status" value="1"/>
</dbReference>
<dbReference type="PRINTS" id="PR01036">
    <property type="entry name" value="TCRTETB"/>
</dbReference>